<dbReference type="GeneID" id="106755041"/>
<name>A0A1S3TFS3_VIGRR</name>
<evidence type="ECO:0000313" key="3">
    <source>
        <dbReference type="Proteomes" id="UP000087766"/>
    </source>
</evidence>
<proteinExistence type="predicted"/>
<dbReference type="PANTHER" id="PTHR33223:SF10">
    <property type="entry name" value="AMINOTRANSFERASE-LIKE PLANT MOBILE DOMAIN-CONTAINING PROTEIN"/>
    <property type="match status" value="1"/>
</dbReference>
<dbReference type="Proteomes" id="UP000087766">
    <property type="component" value="Unplaced"/>
</dbReference>
<feature type="compositionally biased region" description="Basic and acidic residues" evidence="1">
    <location>
        <begin position="143"/>
        <end position="153"/>
    </location>
</feature>
<dbReference type="AlphaFoldDB" id="A0A1S3TFS3"/>
<gene>
    <name evidence="4" type="primary">LOC106755041</name>
</gene>
<dbReference type="Pfam" id="PF03732">
    <property type="entry name" value="Retrotrans_gag"/>
    <property type="match status" value="1"/>
</dbReference>
<feature type="region of interest" description="Disordered" evidence="1">
    <location>
        <begin position="251"/>
        <end position="300"/>
    </location>
</feature>
<evidence type="ECO:0000313" key="4">
    <source>
        <dbReference type="RefSeq" id="XP_014492626.1"/>
    </source>
</evidence>
<evidence type="ECO:0000259" key="2">
    <source>
        <dbReference type="Pfam" id="PF03732"/>
    </source>
</evidence>
<keyword evidence="3" id="KW-1185">Reference proteome</keyword>
<feature type="compositionally biased region" description="Basic and acidic residues" evidence="1">
    <location>
        <begin position="266"/>
        <end position="300"/>
    </location>
</feature>
<dbReference type="InterPro" id="IPR005162">
    <property type="entry name" value="Retrotrans_gag_dom"/>
</dbReference>
<dbReference type="OrthoDB" id="1740536at2759"/>
<dbReference type="PANTHER" id="PTHR33223">
    <property type="entry name" value="CCHC-TYPE DOMAIN-CONTAINING PROTEIN"/>
    <property type="match status" value="1"/>
</dbReference>
<sequence>MAFYSNSDPVLCRAFSLSLKGEALSWYNALPPNTVDCFATVQTLFGRQYASNRVQELTAAELVNTKQEKGETLKAFMKRYTETARRIKEVNHSFIISNLPSCLRPGYFAEKLYARPPKTMEKLQKRMAEFIRMEEMQISQRKRQQEVDEGGRRKDNKRPFGNNDKSGDLPRTFKFNHYTALNTPRAKVFEEALSAQLLTLQEKATPKNADERKSCRFHLNCGHTTEECGALKDELERLIRAGYLLKYVKEEGTRGRSPPRGRSLHRSPERSYRREERERKYDRSRSRDHVQEQPVRGRID</sequence>
<reference evidence="4" key="1">
    <citation type="submission" date="2025-08" db="UniProtKB">
        <authorList>
            <consortium name="RefSeq"/>
        </authorList>
    </citation>
    <scope>IDENTIFICATION</scope>
    <source>
        <tissue evidence="4">Leaf</tissue>
    </source>
</reference>
<evidence type="ECO:0000256" key="1">
    <source>
        <dbReference type="SAM" id="MobiDB-lite"/>
    </source>
</evidence>
<dbReference type="KEGG" id="vra:106755041"/>
<organism evidence="3 4">
    <name type="scientific">Vigna radiata var. radiata</name>
    <name type="common">Mung bean</name>
    <name type="synonym">Phaseolus aureus</name>
    <dbReference type="NCBI Taxonomy" id="3916"/>
    <lineage>
        <taxon>Eukaryota</taxon>
        <taxon>Viridiplantae</taxon>
        <taxon>Streptophyta</taxon>
        <taxon>Embryophyta</taxon>
        <taxon>Tracheophyta</taxon>
        <taxon>Spermatophyta</taxon>
        <taxon>Magnoliopsida</taxon>
        <taxon>eudicotyledons</taxon>
        <taxon>Gunneridae</taxon>
        <taxon>Pentapetalae</taxon>
        <taxon>rosids</taxon>
        <taxon>fabids</taxon>
        <taxon>Fabales</taxon>
        <taxon>Fabaceae</taxon>
        <taxon>Papilionoideae</taxon>
        <taxon>50 kb inversion clade</taxon>
        <taxon>NPAAA clade</taxon>
        <taxon>indigoferoid/millettioid clade</taxon>
        <taxon>Phaseoleae</taxon>
        <taxon>Vigna</taxon>
    </lineage>
</organism>
<feature type="domain" description="Retrotransposon gag" evidence="2">
    <location>
        <begin position="14"/>
        <end position="98"/>
    </location>
</feature>
<protein>
    <submittedName>
        <fullName evidence="4">Uncharacterized protein LOC106755041</fullName>
    </submittedName>
</protein>
<dbReference type="RefSeq" id="XP_014492626.1">
    <property type="nucleotide sequence ID" value="XM_014637140.1"/>
</dbReference>
<feature type="region of interest" description="Disordered" evidence="1">
    <location>
        <begin position="134"/>
        <end position="172"/>
    </location>
</feature>
<accession>A0A1S3TFS3</accession>